<dbReference type="Proteomes" id="UP001501444">
    <property type="component" value="Unassembled WGS sequence"/>
</dbReference>
<keyword evidence="4" id="KW-0677">Repeat</keyword>
<dbReference type="PROSITE" id="PS00012">
    <property type="entry name" value="PHOSPHOPANTETHEINE"/>
    <property type="match status" value="4"/>
</dbReference>
<dbReference type="InterPro" id="IPR042099">
    <property type="entry name" value="ANL_N_sf"/>
</dbReference>
<dbReference type="Gene3D" id="1.10.1200.10">
    <property type="entry name" value="ACP-like"/>
    <property type="match status" value="4"/>
</dbReference>
<dbReference type="InterPro" id="IPR020845">
    <property type="entry name" value="AMP-binding_CS"/>
</dbReference>
<dbReference type="InterPro" id="IPR009081">
    <property type="entry name" value="PP-bd_ACP"/>
</dbReference>
<dbReference type="PROSITE" id="PS00455">
    <property type="entry name" value="AMP_BINDING"/>
    <property type="match status" value="4"/>
</dbReference>
<dbReference type="Pfam" id="PF00501">
    <property type="entry name" value="AMP-binding"/>
    <property type="match status" value="5"/>
</dbReference>
<dbReference type="InterPro" id="IPR010071">
    <property type="entry name" value="AA_adenyl_dom"/>
</dbReference>
<keyword evidence="5" id="KW-0045">Antibiotic biosynthesis</keyword>
<dbReference type="NCBIfam" id="NF003417">
    <property type="entry name" value="PRK04813.1"/>
    <property type="match status" value="7"/>
</dbReference>
<dbReference type="SUPFAM" id="SSF47336">
    <property type="entry name" value="ACP-like"/>
    <property type="match status" value="4"/>
</dbReference>
<feature type="domain" description="Carrier" evidence="7">
    <location>
        <begin position="4401"/>
        <end position="4475"/>
    </location>
</feature>
<dbReference type="PANTHER" id="PTHR45527:SF1">
    <property type="entry name" value="FATTY ACID SYNTHASE"/>
    <property type="match status" value="1"/>
</dbReference>
<feature type="domain" description="Carrier" evidence="7">
    <location>
        <begin position="887"/>
        <end position="962"/>
    </location>
</feature>
<dbReference type="SUPFAM" id="SSF56801">
    <property type="entry name" value="Acetyl-CoA synthetase-like"/>
    <property type="match status" value="4"/>
</dbReference>
<sequence length="4943" mass="517745">MPDRLDLTGAQAGIWYAHQLDPGPAFTTAAGIDIDGDVDPGLFERALRLVVDEAEALRVRIDAAPSQEIASLDWHLEVRDEDVDEAWLSAPVDLVNGPVFAQALVRRGPGAWTWYQRCHHVVMDAYTFAFVAQRLAAVYTALAAGEEPAPSPFGSLADVVAEDAAYRASPRFAADREFWAARLDGVEVPDLSGGPVRPSPTFIRRTVELDPALGIGMEAVLAAVALYVHRLTGAGEVVLGLPMMGRLGSVAARVPVTAVNVLPLRVAVRPADSVAELVARVGAEVRSVRAHQRYRGEDIRRDLGLVGGERRLVGPWVNIKPFAATLSFAGRPGTPRYLSPGPVDDLSITIDDRLTSIVVDANPARYAESAVEAHAARLAALLASFAALEPSAPTGRLSLGRDPDPVAPRPLPPSGVDGLWREQARRTPGGVALMHAGTSLTYAELDERVERLAADLRGRGAAPGRTVAVCLPRTEQLLVTLLAVQRTGAAYLPLDPDFPADRLAFMLADAAPALLVDAGGVHERGPGSPLHDAAYVLYTSGSTGRPKGVVITRENLVNFLLAMREEVPLAPSDRLLAVTTVSFDISGLELYLPLLTGAAVVLAPKETVQDPRALADMVRRTGATVVQATPTLWRELVEAPGGPAALSGLRVLVGGEALPPDLAAALRKHAASVTNLYGPTETTIWSTAHPLTDDTVSVGAPIWNTRAYVLDAALRPVPDGFPGELYLGGAGVARGYLGRPGLTASRFVADPFAPGERMYRTGDLAARRPDGTFDVLGRVDHQVKLRGFRIELGEVEAVLAADPAVLRAVAIVREDRPGDRRLVAYAVPAPGVAVDAAALRHRAAEALPDYMVPAAVLVLDALPATPNGKLDRGALPAPDYAGGATEAARTPEEELLAGVFADVLGVGAVGPRDDFFALGGHSLLAARVVARVRAVFGADLALRDVFDAPTAAALAARVAASAGSGPARPPLRPAPGPDALSAAQRRLWVVERLEGPSATYNLPLALDLDGPLDRAALRAALADLAVRHEPLRTVFAERDGEPHPVLRPAAVELAAVDVAPDGLDAAIDAAVRVPFDLAAEIPLRARLFALGPGRHVLLLLVHHIAGDEWSLTPMLDDLATAYAARAEGRAPAFAPLPVRYADYAAWQAALPIGGHLEYWRAALAGAPEVLRLPTDRPRPARPAPAGGTVAFPIPPELERDLRALARRHGVTLFMTVQAAVAALLSRLGAGDDITLGTPVAGRGDDALERLVGFFVNTVVLRTDVSGDPTFAELLGRVRAADLAALAHQDVPFDELVEALNPGRTLAHHPLFSVMVSYQAPLPAVAGFPGLRAEPRLVPTGTAKFDLTFDVAERAGGLAGSLEYRADLFDRATAESIVDRFLRLLVAVTGSPGARIGAAELLSGPERAALAGAWQGPRRDVPPRTLARLFAEQAAARPGAVAVEDGDRSLTYAELDALANRLARTLIGAGAGPERFVAVRLPRSADLIVALLAVAKSGAAHLPLDPDHPRARAADQIADAAPVALIAAAGTEPFPGVPVVTVADLSGDATDPGVAVRAEHPAYVIYTSGSTGRPKGVVVPHAGLAALVESVCAAFGAGPGGRVAQYVSPAVDVSVSELAASLLCGGTLVVVPPEARVGAEFGEFARARRLTHADLPPALLTALPETAIPASVTVVVGGEATPADTVERWSRGRRLVNAYGPTEATVTATVWAAAPGAGRVLIGRPDLNRTAHVLDERLRPVPPGVPGELYLGGEGLARGYLGAPARTAERFVPDPFVTGRRMYRTGDLVRRTPGGDLEFLGRTDDQVQIRGFRVEPAEVEAALAAHPAVARAVVLARDHRLLAYVTGSADGLREWAAERLPGHFVPAAVMALDAFPLTTAGKVDRDALPEIEAPAPSSSTAPRTGNERILAGLVADLLGVAAVGVEDGFFALGGDSILSIQLVSRARAAGLHIAPRQVFEHQTVAALARVASPVAAAAPAASGVGAVPETPIVAWLRSLRADVSRYSQAMVLYTPAGMTRGTLSRIVAAALAPHDMLRARLDASGDRWSLVVPDAPLDLDLRVVSDPDDLAAAVAAEREAAADRLDPAAGAMVRAVWFDRGAAPGRLLLVAHHLVVDGVSWRILAEDIAAAARGEAVPPAGTPFRAWALALQAVAADPAPWRSALADPAPWRSALAGPVTRLGAAPLDPARDTAATLRTVVVTADPSLAGPLLTSVPDALRAGVQDVLLAALVLALARRTGAAAEPLVALESHGREEQAVPGADLVRTVGWFTSEYPVRLPSAAGGPAAVVRGVKDRLRAIADGGLGYGVLRHLRTPAELPDAEPEVLFNYLGRFAAAAETPWGLAPELPAAHAVAAPGMPVHHRLAVNASTVDTADGPVLRAEFSYPAGALADADARRLADDWFAALVAIRAAAAAPDAGALTPSDVPLAGLSAADLADLSARRPGLADVLPLTPLQEGLYYLAEAGGEGPDVYTVQQVYTLAGEVDAARLRAAAEALLARYPNLRGGFDRTVSGRPVQAVAASVTVPFAEVEAEVAALAALAAEERRRPFDLAAPPLVRFVLATVSPGEHRLLVTQHHLLMDGWSGPLAMRDLFALYAGEPNPAPRPFRDHLAWLAGRDRAAAEAAWRAALDGFDEPTLVAPGAPAVAALPEVAEVVVDEAGTEALVAAARARGLTLNTVVQGAWALVLRELTGRDDVVFGATVSGRPADLPGAEDMVGMFINTVPVRVRPRPVDTWAGFLARLQGEQAALLDHQHVGLAAIQRLAGVGELFDTLTVFESYPTGAAVTDVPGLRIGGGIPVDATHYPLSLVVVPGARLRLRLEYRPDLDLGPDRILARFAALVRSFASAPDARLLDLSAASSSLDGPAVVVGEGTIVDRFLATVARTPDAVALAPWTFAELSVRVDRLARSLVAHGAGPEKVVAVLLPRSPEAVVAWLAVLRAGAVYLPVDVEYPQDRIDYILSDARPAVVVRPDFPLLDGELPAVISPRSGAYLIYTSGSTGRPKGVLVEHASLLNLFEHHRQRLMGDHRNVRVALSAATVFDTSWEGVLWLVAGHELHVLDDETRRDPELFVSYVDEHRIDFLDVTPSLAGPLLAAGLLDEGRHRPAMVALGGEAADAQVWSALGPRGVNLYGPTECTVDTLMAWVGEHSAPSVGRPIGNTRAYVLDSWLRPVDMGELYLSGAQLGRGYLDRPGLTASRFVADPFVAGERMYRTGDLVRLGVDGGLEFIGRADDQVKIRGFRVEPGEVAAVVAEHPDVAQAVVVAVDGRLVAYVAGDVGGLREWVLQRLPEYLVPAAFVALERIPLTVAGKVDRRALPAPDFAALAGDGGAPRTATEEILCGLFGEVLGVAAVGTGDDFFALGGHSLTATALAARVRAVFGAALPVRAVFDAPTVALLAARLDRGDGGDGGLPRLEARERPDPLPVSPAQHRLWLDHQLNGPGPTYNVAFALRLTGALDAGALRLALLDVLERHEGLRTVFPTVDGRPVQRVLPAPHPEWTVAECTGGELSGRLAAAARHPFDLASELLVRPHLFTVGPDRHVLLLLLHHIVTDEWSEGRLVADLGAAYGARTRGAAPDWAPLPVQYADYALWQRDLLAAEAGSARQLAFWREALDGVPAELALPADRPRPAAPTYAGGIVTFDVPAETHQRIRAVARRAGATVFMVVQAALAALLHRVGAGDDVPLGSPVAGRPDQRLDALAGFFVNTLVLRTDVSGDPSFAELLARVRAADLAAFGHADVPFDRVVEAVNPPRAPGRNPLFQVMVAFQHVPAEAPGLPGLRTEPVPVDTGVAQFDLGVVVTEHHGEDGLRGVIEFSADLFDRATVVALAERFVRLLAGAVAAPDRRVGELDLLTPAERRAVAEDWQGVRGPTRPRTLPELFAERVAADPGAVAMEDGPVRLTFAELDARTDRLARRLVRLGAGPERIVMVLLPRSADLFAAELAVAKAGAAYLPVDPAYPAERVALLAADADPVLAIAAPGTTTLPAGLPVVGPGAQDEDEDGGPRPAGLSVVDPGAQDEDEDGGPRPAGLPVVGPGAENEDEDGAPLPAARPGNAAYVIYTSGSTGRPKGVIVPHAGLADLSDTFAEAWHVGPGDRVAQFASPSFDVTVAELAASVLRGATLVVVPEAARVGAAFAEFVRDHGVTHFALPPAALAALPDGVVPAGVRVIAGADRLAGDLVNRWAGRHRMLNAYGPTEATVNSTFWACAPGAPVRIGRPDRNKRAYVLDGRLRAVPPGVPGELYLSGAGLARGYLGRAGLTAERFVADPFGAAGGVMYRTGDLARWDADGQLEFLGRADDQVKIRGFRIEPAEVAAALAEHPAVRHAAVVARDGRLVAYTEGGADPAELRAWATGRLPEHLVPAVVVPMAALPRTAGGKVDRAALPEPVADRTSEKPATVRQELFAALFAELLGVGEVGVDEGFFALGGDSIVALQLVARARAAGLELSARQVFEHQTVAALAAVTEAAAAPAAEAPDAGVGAVPLTPIVAWLRDHAGEALGTFAQALLLRVPAALTRDGLTDALRAVLDRHDALRASWTGDGLLVPPPGGPDPADLLRIAPGGLADLPAEHAAAVRRLAPADGRMLQAVWFPGERRLLLVAHHLVVDGVSWRILAGDLAVAARGGALAPVGTSLRTWAGGLARARAAELPYWLSMLDGADEPIGTRRVEAGRDTVGGLRERVLRLPAEATRPLLTTVPEAFHAGVQDVLLAGLAVAVRQWRPATARRGVLLRLEGHGREEHLVPGSDLSRTVGWFTIEHPVRLDPGGDDPAAALKRVKEQLRAVPDHGAGYGLLRYLDPAAGAALAAATGPEILFNYLGRLAAGSGDDGADWVAAAEGDALGDGLDPAFPAGHPLEINAGTLDLPGGPELDVRIAYLDGVLDAADVDRLGELWLAALDRLRAAAAAPGGGGHTPSDLSLVSLSQDEIDEFEDEWRTV</sequence>
<feature type="region of interest" description="Disordered" evidence="6">
    <location>
        <begin position="396"/>
        <end position="417"/>
    </location>
</feature>
<dbReference type="Gene3D" id="2.30.38.10">
    <property type="entry name" value="Luciferase, Domain 3"/>
    <property type="match status" value="1"/>
</dbReference>
<organism evidence="8 9">
    <name type="scientific">Dactylosporangium salmoneum</name>
    <dbReference type="NCBI Taxonomy" id="53361"/>
    <lineage>
        <taxon>Bacteria</taxon>
        <taxon>Bacillati</taxon>
        <taxon>Actinomycetota</taxon>
        <taxon>Actinomycetes</taxon>
        <taxon>Micromonosporales</taxon>
        <taxon>Micromonosporaceae</taxon>
        <taxon>Dactylosporangium</taxon>
    </lineage>
</organism>
<feature type="region of interest" description="Disordered" evidence="6">
    <location>
        <begin position="3991"/>
        <end position="4056"/>
    </location>
</feature>
<gene>
    <name evidence="8" type="ORF">GCM10010170_016420</name>
</gene>
<reference evidence="9" key="1">
    <citation type="journal article" date="2019" name="Int. J. Syst. Evol. Microbiol.">
        <title>The Global Catalogue of Microorganisms (GCM) 10K type strain sequencing project: providing services to taxonomists for standard genome sequencing and annotation.</title>
        <authorList>
            <consortium name="The Broad Institute Genomics Platform"/>
            <consortium name="The Broad Institute Genome Sequencing Center for Infectious Disease"/>
            <person name="Wu L."/>
            <person name="Ma J."/>
        </authorList>
    </citation>
    <scope>NUCLEOTIDE SEQUENCE [LARGE SCALE GENOMIC DNA]</scope>
    <source>
        <strain evidence="9">JCM 3272</strain>
    </source>
</reference>
<dbReference type="InterPro" id="IPR045851">
    <property type="entry name" value="AMP-bd_C_sf"/>
</dbReference>
<dbReference type="CDD" id="cd05930">
    <property type="entry name" value="A_NRPS"/>
    <property type="match status" value="2"/>
</dbReference>
<feature type="domain" description="Carrier" evidence="7">
    <location>
        <begin position="1900"/>
        <end position="1974"/>
    </location>
</feature>
<dbReference type="Gene3D" id="3.30.559.30">
    <property type="entry name" value="Nonribosomal peptide synthetase, condensation domain"/>
    <property type="match status" value="6"/>
</dbReference>
<evidence type="ECO:0000256" key="3">
    <source>
        <dbReference type="ARBA" id="ARBA00022553"/>
    </source>
</evidence>
<dbReference type="NCBIfam" id="TIGR01733">
    <property type="entry name" value="AA-adenyl-dom"/>
    <property type="match status" value="4"/>
</dbReference>
<proteinExistence type="predicted"/>
<comment type="cofactor">
    <cofactor evidence="1">
        <name>pantetheine 4'-phosphate</name>
        <dbReference type="ChEBI" id="CHEBI:47942"/>
    </cofactor>
</comment>
<feature type="domain" description="Carrier" evidence="7">
    <location>
        <begin position="3334"/>
        <end position="3409"/>
    </location>
</feature>
<dbReference type="PANTHER" id="PTHR45527">
    <property type="entry name" value="NONRIBOSOMAL PEPTIDE SYNTHETASE"/>
    <property type="match status" value="1"/>
</dbReference>
<protein>
    <recommendedName>
        <fullName evidence="7">Carrier domain-containing protein</fullName>
    </recommendedName>
</protein>
<dbReference type="InterPro" id="IPR006162">
    <property type="entry name" value="Ppantetheine_attach_site"/>
</dbReference>
<keyword evidence="3" id="KW-0597">Phosphoprotein</keyword>
<dbReference type="NCBIfam" id="TIGR01720">
    <property type="entry name" value="NRPS-para261"/>
    <property type="match status" value="2"/>
</dbReference>
<dbReference type="Gene3D" id="3.40.50.980">
    <property type="match status" value="2"/>
</dbReference>
<dbReference type="Gene3D" id="3.30.300.30">
    <property type="match status" value="4"/>
</dbReference>
<dbReference type="InterPro" id="IPR023213">
    <property type="entry name" value="CAT-like_dom_sf"/>
</dbReference>
<dbReference type="InterPro" id="IPR010060">
    <property type="entry name" value="NRPS_synth"/>
</dbReference>
<evidence type="ECO:0000256" key="6">
    <source>
        <dbReference type="SAM" id="MobiDB-lite"/>
    </source>
</evidence>
<dbReference type="PROSITE" id="PS50075">
    <property type="entry name" value="CARRIER"/>
    <property type="match status" value="4"/>
</dbReference>
<evidence type="ECO:0000313" key="8">
    <source>
        <dbReference type="EMBL" id="GAA2336145.1"/>
    </source>
</evidence>
<dbReference type="Pfam" id="PF13193">
    <property type="entry name" value="AMP-binding_C"/>
    <property type="match status" value="4"/>
</dbReference>
<evidence type="ECO:0000256" key="4">
    <source>
        <dbReference type="ARBA" id="ARBA00022737"/>
    </source>
</evidence>
<dbReference type="SMART" id="SM01294">
    <property type="entry name" value="PKS_PP_betabranch"/>
    <property type="match status" value="1"/>
</dbReference>
<dbReference type="InterPro" id="IPR025110">
    <property type="entry name" value="AMP-bd_C"/>
</dbReference>
<accession>A0ABP5SQ26</accession>
<evidence type="ECO:0000256" key="2">
    <source>
        <dbReference type="ARBA" id="ARBA00022450"/>
    </source>
</evidence>
<name>A0ABP5SQ26_9ACTN</name>
<dbReference type="SUPFAM" id="SSF52777">
    <property type="entry name" value="CoA-dependent acyltransferases"/>
    <property type="match status" value="12"/>
</dbReference>
<evidence type="ECO:0000256" key="1">
    <source>
        <dbReference type="ARBA" id="ARBA00001957"/>
    </source>
</evidence>
<evidence type="ECO:0000256" key="5">
    <source>
        <dbReference type="ARBA" id="ARBA00023194"/>
    </source>
</evidence>
<dbReference type="Gene3D" id="3.30.559.10">
    <property type="entry name" value="Chloramphenicol acetyltransferase-like domain"/>
    <property type="match status" value="6"/>
</dbReference>
<dbReference type="CDD" id="cd19540">
    <property type="entry name" value="LCL_NRPS-like"/>
    <property type="match status" value="2"/>
</dbReference>
<dbReference type="InterPro" id="IPR020806">
    <property type="entry name" value="PKS_PP-bd"/>
</dbReference>
<dbReference type="Pfam" id="PF00668">
    <property type="entry name" value="Condensation"/>
    <property type="match status" value="6"/>
</dbReference>
<dbReference type="Pfam" id="PF00550">
    <property type="entry name" value="PP-binding"/>
    <property type="match status" value="4"/>
</dbReference>
<comment type="caution">
    <text evidence="8">The sequence shown here is derived from an EMBL/GenBank/DDBJ whole genome shotgun (WGS) entry which is preliminary data.</text>
</comment>
<dbReference type="RefSeq" id="WP_344611651.1">
    <property type="nucleotide sequence ID" value="NZ_BAAARV010000016.1"/>
</dbReference>
<dbReference type="InterPro" id="IPR000873">
    <property type="entry name" value="AMP-dep_synth/lig_dom"/>
</dbReference>
<dbReference type="InterPro" id="IPR036736">
    <property type="entry name" value="ACP-like_sf"/>
</dbReference>
<evidence type="ECO:0000313" key="9">
    <source>
        <dbReference type="Proteomes" id="UP001501444"/>
    </source>
</evidence>
<dbReference type="Gene3D" id="3.40.50.12780">
    <property type="entry name" value="N-terminal domain of ligase-like"/>
    <property type="match status" value="3"/>
</dbReference>
<dbReference type="InterPro" id="IPR001242">
    <property type="entry name" value="Condensation_dom"/>
</dbReference>
<dbReference type="EMBL" id="BAAARV010000016">
    <property type="protein sequence ID" value="GAA2336145.1"/>
    <property type="molecule type" value="Genomic_DNA"/>
</dbReference>
<dbReference type="SMART" id="SM00823">
    <property type="entry name" value="PKS_PP"/>
    <property type="match status" value="4"/>
</dbReference>
<keyword evidence="9" id="KW-1185">Reference proteome</keyword>
<keyword evidence="2" id="KW-0596">Phosphopantetheine</keyword>
<evidence type="ECO:0000259" key="7">
    <source>
        <dbReference type="PROSITE" id="PS50075"/>
    </source>
</evidence>